<evidence type="ECO:0000313" key="9">
    <source>
        <dbReference type="Proteomes" id="UP000008698"/>
    </source>
</evidence>
<comment type="similarity">
    <text evidence="3">Belongs to the CENP-I/CTF3 family.</text>
</comment>
<dbReference type="RefSeq" id="XP_003007221.1">
    <property type="nucleotide sequence ID" value="XM_003007175.1"/>
</dbReference>
<dbReference type="AlphaFoldDB" id="C9SE04"/>
<dbReference type="Pfam" id="PF07778">
    <property type="entry name" value="CENP-I"/>
    <property type="match status" value="1"/>
</dbReference>
<keyword evidence="4" id="KW-0158">Chromosome</keyword>
<dbReference type="GeneID" id="9533304"/>
<evidence type="ECO:0000256" key="4">
    <source>
        <dbReference type="ARBA" id="ARBA00022454"/>
    </source>
</evidence>
<dbReference type="PANTHER" id="PTHR48208:SF2">
    <property type="entry name" value="CENTROMERE PROTEIN I"/>
    <property type="match status" value="1"/>
</dbReference>
<dbReference type="Proteomes" id="UP000008698">
    <property type="component" value="Unassembled WGS sequence"/>
</dbReference>
<evidence type="ECO:0000313" key="8">
    <source>
        <dbReference type="EMBL" id="EEY17251.1"/>
    </source>
</evidence>
<keyword evidence="5" id="KW-0539">Nucleus</keyword>
<dbReference type="KEGG" id="val:VDBG_03360"/>
<dbReference type="InterPro" id="IPR012485">
    <property type="entry name" value="CENP-I"/>
</dbReference>
<evidence type="ECO:0000256" key="2">
    <source>
        <dbReference type="ARBA" id="ARBA00004584"/>
    </source>
</evidence>
<dbReference type="GO" id="GO:0000939">
    <property type="term" value="C:inner kinetochore"/>
    <property type="evidence" value="ECO:0007669"/>
    <property type="project" value="TreeGrafter"/>
</dbReference>
<evidence type="ECO:0000256" key="7">
    <source>
        <dbReference type="SAM" id="MobiDB-lite"/>
    </source>
</evidence>
<reference evidence="9" key="1">
    <citation type="journal article" date="2011" name="PLoS Pathog.">
        <title>Comparative genomics yields insights into niche adaptation of plant vascular wilt pathogens.</title>
        <authorList>
            <person name="Klosterman S.J."/>
            <person name="Subbarao K.V."/>
            <person name="Kang S."/>
            <person name="Veronese P."/>
            <person name="Gold S.E."/>
            <person name="Thomma B.P.H.J."/>
            <person name="Chen Z."/>
            <person name="Henrissat B."/>
            <person name="Lee Y.-H."/>
            <person name="Park J."/>
            <person name="Garcia-Pedrajas M.D."/>
            <person name="Barbara D.J."/>
            <person name="Anchieta A."/>
            <person name="de Jonge R."/>
            <person name="Santhanam P."/>
            <person name="Maruthachalam K."/>
            <person name="Atallah Z."/>
            <person name="Amyotte S.G."/>
            <person name="Paz Z."/>
            <person name="Inderbitzin P."/>
            <person name="Hayes R.J."/>
            <person name="Heiman D.I."/>
            <person name="Young S."/>
            <person name="Zeng Q."/>
            <person name="Engels R."/>
            <person name="Galagan J."/>
            <person name="Cuomo C.A."/>
            <person name="Dobinson K.F."/>
            <person name="Ma L.-J."/>
        </authorList>
    </citation>
    <scope>NUCLEOTIDE SEQUENCE [LARGE SCALE GENOMIC DNA]</scope>
    <source>
        <strain evidence="9">VaMs.102 / ATCC MYA-4576 / FGSC 10136</strain>
    </source>
</reference>
<dbReference type="HOGENOM" id="CLU_023256_0_0_1"/>
<dbReference type="eggNOG" id="ENOG502QU9H">
    <property type="taxonomic scope" value="Eukaryota"/>
</dbReference>
<keyword evidence="9" id="KW-1185">Reference proteome</keyword>
<sequence>MDSADEAELRDLINDVVQAAKITAKKRFVSIKPTIENLTSRAYDQGLSPDALSELISLITKPSHLDQASLNSLISNLYPSSRISSDVILRVIGCLGRGELKPSLPIQAGLLRWLVMVYQTIETPAILSQSYAILFNLLDTAAISLGLSRQTGHDPALTGLLRIFKDYYPEIIVGDAIKGKASAFKHPDTQWRDRLGVIQRDYAQRSTAAVSQPQNGFTVSRHTASGGRGPRPSGVPAVHTSYADEEIDSADRLAQTLEKIEVPNQLAAVLADPLLQKFVALRKDDVMSRRIVHWLDALLGDVVSGNADTKTFEDTMEVLRDYVSRVKRYAEDLGSDLALPLLFGLSHSPLLSLQSISCVRALEDEAFRGDGGVMIATRHAGPVTQASLQRLAAARGLPLKWAEYRLQVLRHLEREGFVGVMDFMKNILKVLQGTGNASSQGSQGSRASLG</sequence>
<protein>
    <submittedName>
        <fullName evidence="8">Inner centromere protein mis6</fullName>
    </submittedName>
</protein>
<feature type="compositionally biased region" description="Polar residues" evidence="7">
    <location>
        <begin position="213"/>
        <end position="223"/>
    </location>
</feature>
<dbReference type="EMBL" id="DS985216">
    <property type="protein sequence ID" value="EEY17251.1"/>
    <property type="molecule type" value="Genomic_DNA"/>
</dbReference>
<proteinExistence type="inferred from homology"/>
<name>C9SE04_VERA1</name>
<dbReference type="GO" id="GO:0034080">
    <property type="term" value="P:CENP-A containing chromatin assembly"/>
    <property type="evidence" value="ECO:0007669"/>
    <property type="project" value="TreeGrafter"/>
</dbReference>
<evidence type="ECO:0000256" key="3">
    <source>
        <dbReference type="ARBA" id="ARBA00005470"/>
    </source>
</evidence>
<comment type="subcellular location">
    <subcellularLocation>
        <location evidence="2">Chromosome</location>
        <location evidence="2">Centromere</location>
    </subcellularLocation>
    <subcellularLocation>
        <location evidence="1">Nucleus</location>
    </subcellularLocation>
</comment>
<dbReference type="CDD" id="cd22647">
    <property type="entry name" value="CTF3_NTD_HEAT"/>
    <property type="match status" value="1"/>
</dbReference>
<keyword evidence="6" id="KW-0137">Centromere</keyword>
<dbReference type="GO" id="GO:0000070">
    <property type="term" value="P:mitotic sister chromatid segregation"/>
    <property type="evidence" value="ECO:0007669"/>
    <property type="project" value="TreeGrafter"/>
</dbReference>
<dbReference type="OrthoDB" id="6347512at2759"/>
<organism evidence="9">
    <name type="scientific">Verticillium alfalfae (strain VaMs.102 / ATCC MYA-4576 / FGSC 10136)</name>
    <name type="common">Verticillium wilt of alfalfa</name>
    <name type="synonym">Verticillium albo-atrum</name>
    <dbReference type="NCBI Taxonomy" id="526221"/>
    <lineage>
        <taxon>Eukaryota</taxon>
        <taxon>Fungi</taxon>
        <taxon>Dikarya</taxon>
        <taxon>Ascomycota</taxon>
        <taxon>Pezizomycotina</taxon>
        <taxon>Sordariomycetes</taxon>
        <taxon>Hypocreomycetidae</taxon>
        <taxon>Glomerellales</taxon>
        <taxon>Plectosphaerellaceae</taxon>
        <taxon>Verticillium</taxon>
    </lineage>
</organism>
<gene>
    <name evidence="8" type="ORF">VDBG_03360</name>
</gene>
<evidence type="ECO:0000256" key="5">
    <source>
        <dbReference type="ARBA" id="ARBA00023242"/>
    </source>
</evidence>
<dbReference type="STRING" id="526221.C9SE04"/>
<dbReference type="GO" id="GO:0005634">
    <property type="term" value="C:nucleus"/>
    <property type="evidence" value="ECO:0007669"/>
    <property type="project" value="UniProtKB-SubCell"/>
</dbReference>
<evidence type="ECO:0000256" key="1">
    <source>
        <dbReference type="ARBA" id="ARBA00004123"/>
    </source>
</evidence>
<dbReference type="OMA" id="LRTHICH"/>
<evidence type="ECO:0000256" key="6">
    <source>
        <dbReference type="ARBA" id="ARBA00023328"/>
    </source>
</evidence>
<dbReference type="PANTHER" id="PTHR48208">
    <property type="entry name" value="CENTROMERE PROTEIN I"/>
    <property type="match status" value="1"/>
</dbReference>
<accession>C9SE04</accession>
<feature type="region of interest" description="Disordered" evidence="7">
    <location>
        <begin position="213"/>
        <end position="234"/>
    </location>
</feature>